<proteinExistence type="predicted"/>
<reference key="1">
    <citation type="submission" date="2017-08" db="EMBL/GenBank/DDBJ databases">
        <title>A dynamic microbial community with high functional redundancy inhabits the cold, oxic subseafloor aquifer.</title>
        <authorList>
            <person name="Tully B.J."/>
            <person name="Wheat C.G."/>
            <person name="Glazer B.T."/>
            <person name="Huber J.A."/>
        </authorList>
    </citation>
    <scope>NUCLEOTIDE SEQUENCE [LARGE SCALE GENOMIC DNA]</scope>
</reference>
<name>A0A2A4Z1J3_9PROT</name>
<evidence type="ECO:0008006" key="3">
    <source>
        <dbReference type="Google" id="ProtNLM"/>
    </source>
</evidence>
<dbReference type="EMBL" id="NVUS01000010">
    <property type="protein sequence ID" value="PCJ00761.1"/>
    <property type="molecule type" value="Genomic_DNA"/>
</dbReference>
<organism evidence="2">
    <name type="scientific">OCS116 cluster bacterium</name>
    <dbReference type="NCBI Taxonomy" id="2030921"/>
    <lineage>
        <taxon>Bacteria</taxon>
        <taxon>Pseudomonadati</taxon>
        <taxon>Pseudomonadota</taxon>
        <taxon>Alphaproteobacteria</taxon>
        <taxon>OCS116 cluster</taxon>
    </lineage>
</organism>
<reference evidence="2" key="2">
    <citation type="journal article" date="2018" name="ISME J.">
        <title>A dynamic microbial community with high functional redundancy inhabits the cold, oxic subseafloor aquifer.</title>
        <authorList>
            <person name="Tully B.J."/>
            <person name="Wheat C.G."/>
            <person name="Glazer B.T."/>
            <person name="Huber J.A."/>
        </authorList>
    </citation>
    <scope>NUCLEOTIDE SEQUENCE</scope>
    <source>
        <strain evidence="2">NORP83</strain>
    </source>
</reference>
<feature type="coiled-coil region" evidence="1">
    <location>
        <begin position="124"/>
        <end position="161"/>
    </location>
</feature>
<protein>
    <recommendedName>
        <fullName evidence="3">Magnesium transporter MgtE intracellular domain-containing protein</fullName>
    </recommendedName>
</protein>
<gene>
    <name evidence="2" type="ORF">COB13_09125</name>
</gene>
<evidence type="ECO:0000256" key="1">
    <source>
        <dbReference type="SAM" id="Coils"/>
    </source>
</evidence>
<keyword evidence="1" id="KW-0175">Coiled coil</keyword>
<accession>A0A2A4Z1J3</accession>
<evidence type="ECO:0000313" key="2">
    <source>
        <dbReference type="EMBL" id="PCJ00761.1"/>
    </source>
</evidence>
<comment type="caution">
    <text evidence="2">The sequence shown here is derived from an EMBL/GenBank/DDBJ whole genome shotgun (WGS) entry which is preliminary data.</text>
</comment>
<dbReference type="AlphaFoldDB" id="A0A2A4Z1J3"/>
<sequence>MRLFPIIILITISVIAIKTFSIIFDQNPIVSGIQSVQAAEGDTDAPEMTDEVKAEMDKNVALEEAKQAEREANPVDDGVDILLRDKAQRGTTEFFSDTEIQLLQSLKKRRDMLDDRQRKVDVQAKLLKAAEQQLDRKIARLEALEAAIKEKLGEVNEKEAGRFSSLVKTYETMKPKEAALILSVLDLTIMEKIARSMSTKKLAPVLAKMDIKAARALTIRLAQPPVEFTMDKIALPPAAQTNVELPQLNLE</sequence>